<dbReference type="Proteomes" id="UP001432027">
    <property type="component" value="Unassembled WGS sequence"/>
</dbReference>
<feature type="non-terminal residue" evidence="2">
    <location>
        <position position="1"/>
    </location>
</feature>
<gene>
    <name evidence="2" type="ORF">PENTCL1PPCAC_10620</name>
</gene>
<feature type="compositionally biased region" description="Basic and acidic residues" evidence="1">
    <location>
        <begin position="94"/>
        <end position="103"/>
    </location>
</feature>
<proteinExistence type="predicted"/>
<protein>
    <submittedName>
        <fullName evidence="2">Uncharacterized protein</fullName>
    </submittedName>
</protein>
<evidence type="ECO:0000256" key="1">
    <source>
        <dbReference type="SAM" id="MobiDB-lite"/>
    </source>
</evidence>
<evidence type="ECO:0000313" key="3">
    <source>
        <dbReference type="Proteomes" id="UP001432027"/>
    </source>
</evidence>
<keyword evidence="3" id="KW-1185">Reference proteome</keyword>
<feature type="non-terminal residue" evidence="2">
    <location>
        <position position="244"/>
    </location>
</feature>
<sequence length="244" mass="28175">KPFQCKQPIYITKPVQNETKPEQVQNRLVPVIKYLSDLEPLNKTGGSSDLFAEKLTQQNKLDEAKDLHEQTCQDDDNYYNLRKDILAIVDKSHTKKEEDTKYEKSKKKVKEQPKKPNMTYKKDTRQSKSREEQSKSSKSKSSNSLEDTEEANEKNYMYNLKEIDYCTHDMMRCIEEVYGSAPSQSVLFQPDKVDPYGDLEQLTKRKYTSCKVLRRNTMISTLCSMPSADEAETAATATAKHMTD</sequence>
<dbReference type="EMBL" id="BTSX01000003">
    <property type="protein sequence ID" value="GMS88445.1"/>
    <property type="molecule type" value="Genomic_DNA"/>
</dbReference>
<feature type="region of interest" description="Disordered" evidence="1">
    <location>
        <begin position="94"/>
        <end position="150"/>
    </location>
</feature>
<reference evidence="2" key="1">
    <citation type="submission" date="2023-10" db="EMBL/GenBank/DDBJ databases">
        <title>Genome assembly of Pristionchus species.</title>
        <authorList>
            <person name="Yoshida K."/>
            <person name="Sommer R.J."/>
        </authorList>
    </citation>
    <scope>NUCLEOTIDE SEQUENCE</scope>
    <source>
        <strain evidence="2">RS0144</strain>
    </source>
</reference>
<feature type="compositionally biased region" description="Basic and acidic residues" evidence="1">
    <location>
        <begin position="110"/>
        <end position="135"/>
    </location>
</feature>
<dbReference type="AlphaFoldDB" id="A0AAV5SZ32"/>
<accession>A0AAV5SZ32</accession>
<organism evidence="2 3">
    <name type="scientific">Pristionchus entomophagus</name>
    <dbReference type="NCBI Taxonomy" id="358040"/>
    <lineage>
        <taxon>Eukaryota</taxon>
        <taxon>Metazoa</taxon>
        <taxon>Ecdysozoa</taxon>
        <taxon>Nematoda</taxon>
        <taxon>Chromadorea</taxon>
        <taxon>Rhabditida</taxon>
        <taxon>Rhabditina</taxon>
        <taxon>Diplogasteromorpha</taxon>
        <taxon>Diplogasteroidea</taxon>
        <taxon>Neodiplogasteridae</taxon>
        <taxon>Pristionchus</taxon>
    </lineage>
</organism>
<evidence type="ECO:0000313" key="2">
    <source>
        <dbReference type="EMBL" id="GMS88445.1"/>
    </source>
</evidence>
<name>A0AAV5SZ32_9BILA</name>
<comment type="caution">
    <text evidence="2">The sequence shown here is derived from an EMBL/GenBank/DDBJ whole genome shotgun (WGS) entry which is preliminary data.</text>
</comment>